<dbReference type="PANTHER" id="PTHR37825:SF1">
    <property type="entry name" value="TRNA(MET) CYTIDINE ACETATE LIGASE"/>
    <property type="match status" value="1"/>
</dbReference>
<dbReference type="Proteomes" id="UP000264882">
    <property type="component" value="Chromosome"/>
</dbReference>
<protein>
    <submittedName>
        <fullName evidence="2">Uncharacterized protein</fullName>
    </submittedName>
</protein>
<accession>A0A063YDH0</accession>
<keyword evidence="3" id="KW-1185">Reference proteome</keyword>
<organism evidence="2 3">
    <name type="scientific">Metamycoplasma hyosynoviae</name>
    <dbReference type="NCBI Taxonomy" id="29559"/>
    <lineage>
        <taxon>Bacteria</taxon>
        <taxon>Bacillati</taxon>
        <taxon>Mycoplasmatota</taxon>
        <taxon>Mycoplasmoidales</taxon>
        <taxon>Metamycoplasmataceae</taxon>
        <taxon>Metamycoplasma</taxon>
    </lineage>
</organism>
<dbReference type="InterPro" id="IPR008513">
    <property type="entry name" value="tRNA(Met)_cyd_acetate_ligase"/>
</dbReference>
<dbReference type="STRING" id="29559.NPL3_02925"/>
<dbReference type="GO" id="GO:0003723">
    <property type="term" value="F:RNA binding"/>
    <property type="evidence" value="ECO:0007669"/>
    <property type="project" value="UniProtKB-KW"/>
</dbReference>
<evidence type="ECO:0000313" key="3">
    <source>
        <dbReference type="Proteomes" id="UP000264882"/>
    </source>
</evidence>
<dbReference type="KEGG" id="mhyv:MHSN_00575"/>
<evidence type="ECO:0000256" key="1">
    <source>
        <dbReference type="ARBA" id="ARBA00022884"/>
    </source>
</evidence>
<dbReference type="EMBL" id="CP008748">
    <property type="protein sequence ID" value="ASI53715.1"/>
    <property type="molecule type" value="Genomic_DNA"/>
</dbReference>
<keyword evidence="1" id="KW-0694">RNA-binding</keyword>
<dbReference type="SUPFAM" id="SSF52374">
    <property type="entry name" value="Nucleotidylyl transferase"/>
    <property type="match status" value="1"/>
</dbReference>
<dbReference type="AlphaFoldDB" id="A0A063YDH0"/>
<dbReference type="InterPro" id="IPR014729">
    <property type="entry name" value="Rossmann-like_a/b/a_fold"/>
</dbReference>
<sequence>MKSRNNQPVKIGLIAEFNPFHNGHAYLINIIKEQFPNCSLIIALSSDFTQRGDIAILDYETRKQIALSYGANKVIKLGVEISTQAAHIYAEKAILALLKEQIEYLAFGINDKTATVDDYIYCANQIKNNFDTYNKVLQFELDKGKSFVYSASEALKTVVNKNILPEDILAFEYIKYIVFNNLDIKPIAVNRLVEHNSDKPNGNIASGSYIRKLIEENKDYSKYTPIKISRSFNKIQEYYERFQMIVFTTPASELKDILLMDEGMENLFKKNIYKETYEEFIDSCVSTRYIRNRIKRVFVYTLLGMKKPKN</sequence>
<dbReference type="RefSeq" id="WP_036445510.1">
    <property type="nucleotide sequence ID" value="NZ_CP008748.1"/>
</dbReference>
<evidence type="ECO:0000313" key="2">
    <source>
        <dbReference type="EMBL" id="ASI53715.1"/>
    </source>
</evidence>
<dbReference type="Pfam" id="PF05636">
    <property type="entry name" value="HIGH_NTase1"/>
    <property type="match status" value="1"/>
</dbReference>
<dbReference type="GO" id="GO:0003824">
    <property type="term" value="F:catalytic activity"/>
    <property type="evidence" value="ECO:0007669"/>
    <property type="project" value="InterPro"/>
</dbReference>
<dbReference type="InterPro" id="IPR004821">
    <property type="entry name" value="Cyt_trans-like"/>
</dbReference>
<reference evidence="2 3" key="1">
    <citation type="submission" date="2014-06" db="EMBL/GenBank/DDBJ databases">
        <title>The Whole Genome Sequence of Mycoplasma hyosynoviae strain ATCC 27095.</title>
        <authorList>
            <person name="Calcutt M.J."/>
            <person name="Foecking M.F."/>
        </authorList>
    </citation>
    <scope>NUCLEOTIDE SEQUENCE [LARGE SCALE GENOMIC DNA]</scope>
    <source>
        <strain evidence="2 3">M60</strain>
    </source>
</reference>
<dbReference type="Gene3D" id="3.40.50.620">
    <property type="entry name" value="HUPs"/>
    <property type="match status" value="1"/>
</dbReference>
<dbReference type="NCBIfam" id="NF010192">
    <property type="entry name" value="PRK13671.1"/>
    <property type="match status" value="1"/>
</dbReference>
<name>A0A063YDH0_9BACT</name>
<proteinExistence type="predicted"/>
<gene>
    <name evidence="2" type="ORF">MHSN_00575</name>
</gene>
<dbReference type="NCBIfam" id="TIGR00125">
    <property type="entry name" value="cyt_tran_rel"/>
    <property type="match status" value="1"/>
</dbReference>
<dbReference type="PANTHER" id="PTHR37825">
    <property type="entry name" value="TRNA(MET) CYTIDINE ACETATE LIGASE"/>
    <property type="match status" value="1"/>
</dbReference>